<evidence type="ECO:0000256" key="2">
    <source>
        <dbReference type="ARBA" id="ARBA00022801"/>
    </source>
</evidence>
<dbReference type="InterPro" id="IPR025652">
    <property type="entry name" value="TesB_C"/>
</dbReference>
<feature type="domain" description="Acyl-CoA thioesterase 2 C-terminal" evidence="3">
    <location>
        <begin position="130"/>
        <end position="236"/>
    </location>
</feature>
<dbReference type="Pfam" id="PF02551">
    <property type="entry name" value="Acyl_CoA_thio"/>
    <property type="match status" value="1"/>
</dbReference>
<dbReference type="Proteomes" id="UP001217089">
    <property type="component" value="Unassembled WGS sequence"/>
</dbReference>
<dbReference type="PANTHER" id="PTHR11066">
    <property type="entry name" value="ACYL-COA THIOESTERASE"/>
    <property type="match status" value="1"/>
</dbReference>
<proteinExistence type="inferred from homology"/>
<protein>
    <recommendedName>
        <fullName evidence="7">Acyl-coenzyme A thioesterase 8</fullName>
    </recommendedName>
</protein>
<evidence type="ECO:0000259" key="3">
    <source>
        <dbReference type="Pfam" id="PF02551"/>
    </source>
</evidence>
<organism evidence="5 6">
    <name type="scientific">Tegillarca granosa</name>
    <name type="common">Malaysian cockle</name>
    <name type="synonym">Anadara granosa</name>
    <dbReference type="NCBI Taxonomy" id="220873"/>
    <lineage>
        <taxon>Eukaryota</taxon>
        <taxon>Metazoa</taxon>
        <taxon>Spiralia</taxon>
        <taxon>Lophotrochozoa</taxon>
        <taxon>Mollusca</taxon>
        <taxon>Bivalvia</taxon>
        <taxon>Autobranchia</taxon>
        <taxon>Pteriomorphia</taxon>
        <taxon>Arcoida</taxon>
        <taxon>Arcoidea</taxon>
        <taxon>Arcidae</taxon>
        <taxon>Tegillarca</taxon>
    </lineage>
</organism>
<evidence type="ECO:0000256" key="1">
    <source>
        <dbReference type="ARBA" id="ARBA00006538"/>
    </source>
</evidence>
<sequence length="256" mass="29386">MAAQTGDAHELESQLTPCNTVTDDQHVHSLHCYFLRPGNANKHILYHVDRTRDGNTYTSRAIKATQDSVPIFTMQASFKIDEVDPLQHQFKMPEVPPPESLIDEVSEFRKMMMSSWLDDKIHVEKRPVDPEVYHYNRPGEPRRLVWVKAIGLIGDNQKMHQCVAGFISDIALLGATRQPAPTDYKIGFMASLDHSIWFHTSFRADEWMLYDIQSPQCGGGKALVLGRIWRRDGVLAISGCTRRRYQIFKFQFITHT</sequence>
<name>A0ABQ9EDI4_TEGGR</name>
<evidence type="ECO:0000313" key="6">
    <source>
        <dbReference type="Proteomes" id="UP001217089"/>
    </source>
</evidence>
<reference evidence="5 6" key="1">
    <citation type="submission" date="2022-12" db="EMBL/GenBank/DDBJ databases">
        <title>Chromosome-level genome of Tegillarca granosa.</title>
        <authorList>
            <person name="Kim J."/>
        </authorList>
    </citation>
    <scope>NUCLEOTIDE SEQUENCE [LARGE SCALE GENOMIC DNA]</scope>
    <source>
        <strain evidence="5">Teg-2019</strain>
        <tissue evidence="5">Adductor muscle</tissue>
    </source>
</reference>
<evidence type="ECO:0000259" key="4">
    <source>
        <dbReference type="Pfam" id="PF13622"/>
    </source>
</evidence>
<accession>A0ABQ9EDI4</accession>
<dbReference type="InterPro" id="IPR003703">
    <property type="entry name" value="Acyl_CoA_thio"/>
</dbReference>
<dbReference type="SUPFAM" id="SSF54637">
    <property type="entry name" value="Thioesterase/thiol ester dehydrase-isomerase"/>
    <property type="match status" value="2"/>
</dbReference>
<dbReference type="Pfam" id="PF13622">
    <property type="entry name" value="4HBT_3"/>
    <property type="match status" value="1"/>
</dbReference>
<comment type="caution">
    <text evidence="5">The sequence shown here is derived from an EMBL/GenBank/DDBJ whole genome shotgun (WGS) entry which is preliminary data.</text>
</comment>
<gene>
    <name evidence="5" type="ORF">KUTeg_018872</name>
</gene>
<comment type="similarity">
    <text evidence="1">Belongs to the C/M/P thioester hydrolase family.</text>
</comment>
<dbReference type="InterPro" id="IPR029069">
    <property type="entry name" value="HotDog_dom_sf"/>
</dbReference>
<keyword evidence="6" id="KW-1185">Reference proteome</keyword>
<evidence type="ECO:0000313" key="5">
    <source>
        <dbReference type="EMBL" id="KAJ8302476.1"/>
    </source>
</evidence>
<dbReference type="InterPro" id="IPR042171">
    <property type="entry name" value="Acyl-CoA_hotdog"/>
</dbReference>
<dbReference type="Gene3D" id="2.40.160.210">
    <property type="entry name" value="Acyl-CoA thioesterase, double hotdog domain"/>
    <property type="match status" value="1"/>
</dbReference>
<dbReference type="CDD" id="cd03444">
    <property type="entry name" value="Thioesterase_II_repeat1"/>
    <property type="match status" value="1"/>
</dbReference>
<dbReference type="InterPro" id="IPR049449">
    <property type="entry name" value="TesB_ACOT8-like_N"/>
</dbReference>
<dbReference type="PANTHER" id="PTHR11066:SF34">
    <property type="entry name" value="ACYL-COENZYME A THIOESTERASE 8"/>
    <property type="match status" value="1"/>
</dbReference>
<keyword evidence="2" id="KW-0378">Hydrolase</keyword>
<evidence type="ECO:0008006" key="7">
    <source>
        <dbReference type="Google" id="ProtNLM"/>
    </source>
</evidence>
<dbReference type="EMBL" id="JARBDR010000917">
    <property type="protein sequence ID" value="KAJ8302476.1"/>
    <property type="molecule type" value="Genomic_DNA"/>
</dbReference>
<feature type="domain" description="Acyl-CoA thioesterase-like N-terminal HotDog" evidence="4">
    <location>
        <begin position="20"/>
        <end position="78"/>
    </location>
</feature>
<dbReference type="CDD" id="cd03445">
    <property type="entry name" value="Thioesterase_II_repeat2"/>
    <property type="match status" value="1"/>
</dbReference>